<evidence type="ECO:0000256" key="1">
    <source>
        <dbReference type="SAM" id="MobiDB-lite"/>
    </source>
</evidence>
<proteinExistence type="predicted"/>
<feature type="region of interest" description="Disordered" evidence="1">
    <location>
        <begin position="326"/>
        <end position="381"/>
    </location>
</feature>
<feature type="compositionally biased region" description="Polar residues" evidence="1">
    <location>
        <begin position="341"/>
        <end position="365"/>
    </location>
</feature>
<feature type="region of interest" description="Disordered" evidence="1">
    <location>
        <begin position="68"/>
        <end position="208"/>
    </location>
</feature>
<dbReference type="Proteomes" id="UP000271974">
    <property type="component" value="Unassembled WGS sequence"/>
</dbReference>
<feature type="compositionally biased region" description="Polar residues" evidence="1">
    <location>
        <begin position="456"/>
        <end position="487"/>
    </location>
</feature>
<protein>
    <submittedName>
        <fullName evidence="3">Uncharacterized protein</fullName>
    </submittedName>
</protein>
<dbReference type="AlphaFoldDB" id="A0A433TE73"/>
<feature type="compositionally biased region" description="Basic residues" evidence="1">
    <location>
        <begin position="178"/>
        <end position="189"/>
    </location>
</feature>
<evidence type="ECO:0000256" key="2">
    <source>
        <dbReference type="SAM" id="Phobius"/>
    </source>
</evidence>
<dbReference type="OrthoDB" id="6120496at2759"/>
<gene>
    <name evidence="3" type="ORF">EGW08_012386</name>
</gene>
<name>A0A433TE73_ELYCH</name>
<feature type="region of interest" description="Disordered" evidence="1">
    <location>
        <begin position="438"/>
        <end position="522"/>
    </location>
</feature>
<keyword evidence="2" id="KW-1133">Transmembrane helix</keyword>
<feature type="compositionally biased region" description="Basic and acidic residues" evidence="1">
    <location>
        <begin position="122"/>
        <end position="140"/>
    </location>
</feature>
<feature type="compositionally biased region" description="Low complexity" evidence="1">
    <location>
        <begin position="167"/>
        <end position="176"/>
    </location>
</feature>
<accession>A0A433TE73</accession>
<keyword evidence="2" id="KW-0812">Transmembrane</keyword>
<sequence length="542" mass="57508">MIVFSYQMIAVKKVDTSGLPSNLHNDDGRRIVGIILICVAVATMALSASVGFFYFVVCNRKPQRPSPAAVAEARGAGRSVVGAETQQGKHRHHHSHGHQHSGGRGVNGALQHRAGGTSSPAEGRHGRLAQPERTRSRDSVRTGSQQSLRSAVAGTSGDAPGGGGGRAAAHSGRPPGSRYHHKRSHKSRGFRPNVSRYKSGLEPHAEEDVEAAKSVVDLKRTLSGGGSTSSTAVMSQASHPSQFQSHQAWSEDGEEAELEQSLSASSFTNPPTIVLSSASGTQLHAMNTNESLSELNDTSITMETQLMGESGSVSMLGDTFNSTAEFVSQDSSHSDEYQHRQIPSNIPFTQNETKAQMPSYSSKQNYDSDIKNPDSTSLSLVQPVSGSITHSSAMPQQQSGAAAAVQSVSSMSSSSAISIASSHFSAANLDTHGSVHSYVESQNDTHRREKTGAQEECNSPSSYGGTDFQSSQSHTDLATDTAFSPPSYQDRAAGRGDSQASRMARDNSAFSYDGGDPDPDETADLKKIQEFMKELVDETGDV</sequence>
<keyword evidence="2" id="KW-0472">Membrane</keyword>
<feature type="region of interest" description="Disordered" evidence="1">
    <location>
        <begin position="221"/>
        <end position="275"/>
    </location>
</feature>
<keyword evidence="4" id="KW-1185">Reference proteome</keyword>
<feature type="compositionally biased region" description="Basic and acidic residues" evidence="1">
    <location>
        <begin position="443"/>
        <end position="453"/>
    </location>
</feature>
<dbReference type="EMBL" id="RQTK01000424">
    <property type="protein sequence ID" value="RUS79860.1"/>
    <property type="molecule type" value="Genomic_DNA"/>
</dbReference>
<feature type="compositionally biased region" description="Polar residues" evidence="1">
    <location>
        <begin position="232"/>
        <end position="248"/>
    </location>
</feature>
<feature type="transmembrane region" description="Helical" evidence="2">
    <location>
        <begin position="31"/>
        <end position="57"/>
    </location>
</feature>
<evidence type="ECO:0000313" key="3">
    <source>
        <dbReference type="EMBL" id="RUS79860.1"/>
    </source>
</evidence>
<organism evidence="3 4">
    <name type="scientific">Elysia chlorotica</name>
    <name type="common">Eastern emerald elysia</name>
    <name type="synonym">Sea slug</name>
    <dbReference type="NCBI Taxonomy" id="188477"/>
    <lineage>
        <taxon>Eukaryota</taxon>
        <taxon>Metazoa</taxon>
        <taxon>Spiralia</taxon>
        <taxon>Lophotrochozoa</taxon>
        <taxon>Mollusca</taxon>
        <taxon>Gastropoda</taxon>
        <taxon>Heterobranchia</taxon>
        <taxon>Euthyneura</taxon>
        <taxon>Panpulmonata</taxon>
        <taxon>Sacoglossa</taxon>
        <taxon>Placobranchoidea</taxon>
        <taxon>Plakobranchidae</taxon>
        <taxon>Elysia</taxon>
    </lineage>
</organism>
<comment type="caution">
    <text evidence="3">The sequence shown here is derived from an EMBL/GenBank/DDBJ whole genome shotgun (WGS) entry which is preliminary data.</text>
</comment>
<reference evidence="3 4" key="1">
    <citation type="submission" date="2019-01" db="EMBL/GenBank/DDBJ databases">
        <title>A draft genome assembly of the solar-powered sea slug Elysia chlorotica.</title>
        <authorList>
            <person name="Cai H."/>
            <person name="Li Q."/>
            <person name="Fang X."/>
            <person name="Li J."/>
            <person name="Curtis N.E."/>
            <person name="Altenburger A."/>
            <person name="Shibata T."/>
            <person name="Feng M."/>
            <person name="Maeda T."/>
            <person name="Schwartz J.A."/>
            <person name="Shigenobu S."/>
            <person name="Lundholm N."/>
            <person name="Nishiyama T."/>
            <person name="Yang H."/>
            <person name="Hasebe M."/>
            <person name="Li S."/>
            <person name="Pierce S.K."/>
            <person name="Wang J."/>
        </authorList>
    </citation>
    <scope>NUCLEOTIDE SEQUENCE [LARGE SCALE GENOMIC DNA]</scope>
    <source>
        <strain evidence="3">EC2010</strain>
        <tissue evidence="3">Whole organism of an adult</tissue>
    </source>
</reference>
<feature type="compositionally biased region" description="Basic residues" evidence="1">
    <location>
        <begin position="88"/>
        <end position="101"/>
    </location>
</feature>
<evidence type="ECO:0000313" key="4">
    <source>
        <dbReference type="Proteomes" id="UP000271974"/>
    </source>
</evidence>